<dbReference type="PROSITE" id="PS51084">
    <property type="entry name" value="HIT_2"/>
    <property type="match status" value="1"/>
</dbReference>
<dbReference type="SUPFAM" id="SSF54197">
    <property type="entry name" value="HIT-like"/>
    <property type="match status" value="1"/>
</dbReference>
<keyword evidence="3" id="KW-0378">Hydrolase</keyword>
<keyword evidence="4" id="KW-1185">Reference proteome</keyword>
<feature type="domain" description="HIT" evidence="2">
    <location>
        <begin position="8"/>
        <end position="110"/>
    </location>
</feature>
<dbReference type="OrthoDB" id="9784774at2"/>
<organism evidence="3 4">
    <name type="scientific">Clostridium acidisoli DSM 12555</name>
    <dbReference type="NCBI Taxonomy" id="1121291"/>
    <lineage>
        <taxon>Bacteria</taxon>
        <taxon>Bacillati</taxon>
        <taxon>Bacillota</taxon>
        <taxon>Clostridia</taxon>
        <taxon>Eubacteriales</taxon>
        <taxon>Clostridiaceae</taxon>
        <taxon>Clostridium</taxon>
    </lineage>
</organism>
<proteinExistence type="predicted"/>
<sequence>MSYWKNDRIASAVKGENPTVLTKMKSGFAVIGDPQFLPGYCILIAYPKVKSLNDLTIKQRTDFLLDMSLIGDAITAVYNPLRVNYDILGNTDEFLHAHIFPRYEWEEEERRKYPVWLYPKENWSIEKYQFNDEKHGEMKMQLTEKLMELMKKNCMP</sequence>
<name>A0A1W1XD09_9CLOT</name>
<dbReference type="Gene3D" id="3.30.428.10">
    <property type="entry name" value="HIT-like"/>
    <property type="match status" value="1"/>
</dbReference>
<dbReference type="STRING" id="1121291.SAMN02745134_01447"/>
<dbReference type="EMBL" id="FWXH01000003">
    <property type="protein sequence ID" value="SMC21777.1"/>
    <property type="molecule type" value="Genomic_DNA"/>
</dbReference>
<evidence type="ECO:0000256" key="1">
    <source>
        <dbReference type="PROSITE-ProRule" id="PRU00464"/>
    </source>
</evidence>
<protein>
    <submittedName>
        <fullName evidence="3">Diadenosine tetraphosphate (Ap4A) hydrolase</fullName>
    </submittedName>
</protein>
<accession>A0A1W1XD09</accession>
<evidence type="ECO:0000313" key="3">
    <source>
        <dbReference type="EMBL" id="SMC21777.1"/>
    </source>
</evidence>
<dbReference type="InterPro" id="IPR036265">
    <property type="entry name" value="HIT-like_sf"/>
</dbReference>
<gene>
    <name evidence="3" type="ORF">SAMN02745134_01447</name>
</gene>
<evidence type="ECO:0000259" key="2">
    <source>
        <dbReference type="PROSITE" id="PS51084"/>
    </source>
</evidence>
<dbReference type="GO" id="GO:0016787">
    <property type="term" value="F:hydrolase activity"/>
    <property type="evidence" value="ECO:0007669"/>
    <property type="project" value="UniProtKB-KW"/>
</dbReference>
<dbReference type="RefSeq" id="WP_084114932.1">
    <property type="nucleotide sequence ID" value="NZ_FWXH01000003.1"/>
</dbReference>
<dbReference type="Proteomes" id="UP000192468">
    <property type="component" value="Unassembled WGS sequence"/>
</dbReference>
<evidence type="ECO:0000313" key="4">
    <source>
        <dbReference type="Proteomes" id="UP000192468"/>
    </source>
</evidence>
<comment type="caution">
    <text evidence="1">Lacks conserved residue(s) required for the propagation of feature annotation.</text>
</comment>
<reference evidence="3 4" key="1">
    <citation type="submission" date="2017-04" db="EMBL/GenBank/DDBJ databases">
        <authorList>
            <person name="Afonso C.L."/>
            <person name="Miller P.J."/>
            <person name="Scott M.A."/>
            <person name="Spackman E."/>
            <person name="Goraichik I."/>
            <person name="Dimitrov K.M."/>
            <person name="Suarez D.L."/>
            <person name="Swayne D.E."/>
        </authorList>
    </citation>
    <scope>NUCLEOTIDE SEQUENCE [LARGE SCALE GENOMIC DNA]</scope>
    <source>
        <strain evidence="3 4">DSM 12555</strain>
    </source>
</reference>
<dbReference type="InterPro" id="IPR011146">
    <property type="entry name" value="HIT-like"/>
</dbReference>
<dbReference type="AlphaFoldDB" id="A0A1W1XD09"/>